<feature type="region of interest" description="Disordered" evidence="3">
    <location>
        <begin position="566"/>
        <end position="629"/>
    </location>
</feature>
<dbReference type="EMBL" id="CP062960">
    <property type="protein sequence ID" value="QOW64677.1"/>
    <property type="molecule type" value="Genomic_DNA"/>
</dbReference>
<dbReference type="PANTHER" id="PTHR21502">
    <property type="entry name" value="ZINC FINGER PROTEIN DZIP1"/>
    <property type="match status" value="1"/>
</dbReference>
<feature type="region of interest" description="Disordered" evidence="3">
    <location>
        <begin position="694"/>
        <end position="753"/>
    </location>
</feature>
<feature type="coiled-coil region" evidence="2">
    <location>
        <begin position="854"/>
        <end position="881"/>
    </location>
</feature>
<feature type="compositionally biased region" description="Pro residues" evidence="3">
    <location>
        <begin position="718"/>
        <end position="734"/>
    </location>
</feature>
<geneLocation type="plasmid" evidence="5 6">
    <name>p2</name>
</geneLocation>
<proteinExistence type="predicted"/>
<evidence type="ECO:0000256" key="1">
    <source>
        <dbReference type="ARBA" id="ARBA00023054"/>
    </source>
</evidence>
<feature type="coiled-coil region" evidence="2">
    <location>
        <begin position="491"/>
        <end position="518"/>
    </location>
</feature>
<feature type="compositionally biased region" description="Basic and acidic residues" evidence="3">
    <location>
        <begin position="466"/>
        <end position="476"/>
    </location>
</feature>
<gene>
    <name evidence="4" type="ORF">IDM49_11695</name>
    <name evidence="5" type="ORF">IDM49_11830</name>
</gene>
<feature type="region of interest" description="Disordered" evidence="3">
    <location>
        <begin position="431"/>
        <end position="476"/>
    </location>
</feature>
<keyword evidence="1 2" id="KW-0175">Coiled coil</keyword>
<feature type="coiled-coil region" evidence="2">
    <location>
        <begin position="235"/>
        <end position="262"/>
    </location>
</feature>
<dbReference type="InterPro" id="IPR051241">
    <property type="entry name" value="DZIP_RILPL"/>
</dbReference>
<dbReference type="EMBL" id="CP062961">
    <property type="protein sequence ID" value="QOW64772.1"/>
    <property type="molecule type" value="Genomic_DNA"/>
</dbReference>
<dbReference type="AlphaFoldDB" id="A0A7S6WWU5"/>
<keyword evidence="6" id="KW-1185">Reference proteome</keyword>
<reference evidence="5 6" key="1">
    <citation type="submission" date="2020-09" db="EMBL/GenBank/DDBJ databases">
        <title>Investigation of environmental microbes.</title>
        <authorList>
            <person name="Ou Y."/>
            <person name="Kang Q."/>
        </authorList>
    </citation>
    <scope>NUCLEOTIDE SEQUENCE [LARGE SCALE GENOMIC DNA]</scope>
    <source>
        <strain evidence="5 6">KJZ-14</strain>
        <plasmid evidence="4 6">p1</plasmid>
        <plasmid evidence="5 6">p2</plasmid>
    </source>
</reference>
<dbReference type="KEGG" id="rter:IDM49_11830"/>
<dbReference type="GO" id="GO:0005737">
    <property type="term" value="C:cytoplasm"/>
    <property type="evidence" value="ECO:0007669"/>
    <property type="project" value="TreeGrafter"/>
</dbReference>
<protein>
    <submittedName>
        <fullName evidence="5">Uncharacterized protein</fullName>
    </submittedName>
</protein>
<feature type="compositionally biased region" description="Low complexity" evidence="3">
    <location>
        <begin position="597"/>
        <end position="618"/>
    </location>
</feature>
<dbReference type="GeneID" id="96624924"/>
<dbReference type="Proteomes" id="UP000516404">
    <property type="component" value="Plasmid p1"/>
</dbReference>
<dbReference type="PANTHER" id="PTHR21502:SF3">
    <property type="entry name" value="CILIUM ASSEMBLY PROTEIN DZIP1L"/>
    <property type="match status" value="1"/>
</dbReference>
<feature type="compositionally biased region" description="Pro residues" evidence="3">
    <location>
        <begin position="449"/>
        <end position="461"/>
    </location>
</feature>
<evidence type="ECO:0000313" key="5">
    <source>
        <dbReference type="EMBL" id="QOW64772.1"/>
    </source>
</evidence>
<dbReference type="Proteomes" id="UP000516404">
    <property type="component" value="Plasmid p2"/>
</dbReference>
<feature type="compositionally biased region" description="Basic and acidic residues" evidence="3">
    <location>
        <begin position="694"/>
        <end position="704"/>
    </location>
</feature>
<sequence>MVSFDSASGASSSKEQDYALRDTVNDLPIRITTRYTTDEKSGNNLDDLEGYTGDVSIDITVENLTVSPEQLTYDVAGAQKEKTALVGAPLSVAASTTFQGVKPQKILSDATVGNGNTNGIISTNDEGDAVLQWGKILAGPSSSASTTFTVNLSAEDLKVPEFTVAVHPGLSNDLSASGAVSSSFSKTQDSELELMQQTVEIVAEANQALADAGATISDIRDNLNSTSESLKSSTVQELQQSSDKLTGQLTDLQEKLGGLKANLGESTQGSQSELIGQMQQTVESLEKFLGREGEQIPAPVMDAGTCKVDVTQPANGTSVYSNMVQLSNILGEYSKANVDCRDRVVDVMNSILGPENPTPETCKDSTSAACSVFNSQVVMTATLLESAANTNKMVEQLRPGALSQVSTDYVAAYEALQDLQKQVDALPENTETVQPVPAPTTPSESPSPSDTPSPEENPSPTPTETSTKEPSKNPEDYKDILASLDTIDGQMKTSSENLQKLEDLLKSINNTAQKALAEITKDAPGNGSMLTQNQELADQLCTLTDGGTEQAGKLSQEEVNRLRGYLTDTPCGETPTPVTPSPTPTTPNPGSPEPVKPESTPTPDVSPTPTASQSSSTPEPNDNSGTPIVIDPAADITIDTPQGYQDPMDTRLKNQADLWTSILNSTDTVSEESQTAQEIQAVRESLTGVTDETAKIRDALDREIVGGNVNPKNEDPTPQNPQPQQPVNPQPVEPQPEVSDPQTPHPVIPTPNQDVKAIKNSVPNLNGRFEDLSTSLDDLATQQQEINDALQQLMKDAPAENADEIADILNQQARNVSRQRTGGEQAITDLFSQQVTTLSGSSDSISNQADALVKDQSEKLNAAAQQQVEEADARTQSALERIQESHDQATTDAAGASTVLTSELEKIMLDVGDTSVTGSGLLGSLQNNAGNAENADYQLSLATENAQKYSTIREEDMGAIRLKQAQYDASLKKLGNLPPFHLEAPSGATVKTIYTFTIGGEK</sequence>
<feature type="coiled-coil region" evidence="2">
    <location>
        <begin position="776"/>
        <end position="819"/>
    </location>
</feature>
<feature type="compositionally biased region" description="Pro residues" evidence="3">
    <location>
        <begin position="577"/>
        <end position="594"/>
    </location>
</feature>
<dbReference type="KEGG" id="rter:IDM49_11695"/>
<accession>A0A7S6WWU5</accession>
<organism evidence="5 6">
    <name type="scientific">Rothia terrae</name>
    <dbReference type="NCBI Taxonomy" id="396015"/>
    <lineage>
        <taxon>Bacteria</taxon>
        <taxon>Bacillati</taxon>
        <taxon>Actinomycetota</taxon>
        <taxon>Actinomycetes</taxon>
        <taxon>Micrococcales</taxon>
        <taxon>Micrococcaceae</taxon>
        <taxon>Rothia</taxon>
    </lineage>
</organism>
<evidence type="ECO:0000313" key="4">
    <source>
        <dbReference type="EMBL" id="QOW64677.1"/>
    </source>
</evidence>
<evidence type="ECO:0000256" key="3">
    <source>
        <dbReference type="SAM" id="MobiDB-lite"/>
    </source>
</evidence>
<keyword evidence="5" id="KW-0614">Plasmid</keyword>
<name>A0A7S6WWU5_9MICC</name>
<dbReference type="RefSeq" id="WP_193836731.1">
    <property type="nucleotide sequence ID" value="NZ_CP062960.1"/>
</dbReference>
<evidence type="ECO:0000313" key="6">
    <source>
        <dbReference type="Proteomes" id="UP000516404"/>
    </source>
</evidence>
<geneLocation type="plasmid" evidence="4 6">
    <name>p1</name>
</geneLocation>
<evidence type="ECO:0000256" key="2">
    <source>
        <dbReference type="SAM" id="Coils"/>
    </source>
</evidence>